<keyword evidence="8" id="KW-1185">Reference proteome</keyword>
<sequence>MAGLRAALMPQTLLRHGVARCLNQVVTVGGGAQGGAHVNGARAVMWQCEQRRFKANRSSERKMEEIAKRYADWSMPERKESRPLEARRVTEFKQVVHAWVPPADLTYTVRPELVRAMNASGWAPPAGLDGQVLPFHVFRTYKAEQLPVYTDFRAKRMRVYTVIRRVRGDLYLLAKEVAKICDGREPELHAGSIRVKGNFSQPLKYWLTSLGF</sequence>
<keyword evidence="4" id="KW-0496">Mitochondrion</keyword>
<dbReference type="InterPro" id="IPR007740">
    <property type="entry name" value="Ribosomal_mL49"/>
</dbReference>
<evidence type="ECO:0000256" key="4">
    <source>
        <dbReference type="ARBA" id="ARBA00023128"/>
    </source>
</evidence>
<dbReference type="Proteomes" id="UP000324585">
    <property type="component" value="Unassembled WGS sequence"/>
</dbReference>
<evidence type="ECO:0000313" key="8">
    <source>
        <dbReference type="Proteomes" id="UP000324585"/>
    </source>
</evidence>
<dbReference type="GO" id="GO:0006412">
    <property type="term" value="P:translation"/>
    <property type="evidence" value="ECO:0007669"/>
    <property type="project" value="InterPro"/>
</dbReference>
<evidence type="ECO:0000256" key="3">
    <source>
        <dbReference type="ARBA" id="ARBA00022980"/>
    </source>
</evidence>
<reference evidence="8" key="1">
    <citation type="journal article" date="2019" name="Nat. Commun.">
        <title>Expansion of phycobilisome linker gene families in mesophilic red algae.</title>
        <authorList>
            <person name="Lee J."/>
            <person name="Kim D."/>
            <person name="Bhattacharya D."/>
            <person name="Yoon H.S."/>
        </authorList>
    </citation>
    <scope>NUCLEOTIDE SEQUENCE [LARGE SCALE GENOMIC DNA]</scope>
    <source>
        <strain evidence="8">CCMP 1328</strain>
    </source>
</reference>
<keyword evidence="3 7" id="KW-0689">Ribosomal protein</keyword>
<dbReference type="Pfam" id="PF05046">
    <property type="entry name" value="Img2"/>
    <property type="match status" value="1"/>
</dbReference>
<dbReference type="GO" id="GO:0003735">
    <property type="term" value="F:structural constituent of ribosome"/>
    <property type="evidence" value="ECO:0007669"/>
    <property type="project" value="InterPro"/>
</dbReference>
<evidence type="ECO:0000256" key="5">
    <source>
        <dbReference type="ARBA" id="ARBA00023274"/>
    </source>
</evidence>
<keyword evidence="5" id="KW-0687">Ribonucleoprotein</keyword>
<dbReference type="PANTHER" id="PTHR13477">
    <property type="entry name" value="MITOCHONDRIAL 39S RIBOSOMAL PROTEIN L49"/>
    <property type="match status" value="1"/>
</dbReference>
<dbReference type="Gene3D" id="3.30.780.10">
    <property type="entry name" value="SUI1-like domain"/>
    <property type="match status" value="1"/>
</dbReference>
<evidence type="ECO:0000256" key="6">
    <source>
        <dbReference type="ARBA" id="ARBA00035191"/>
    </source>
</evidence>
<comment type="subcellular location">
    <subcellularLocation>
        <location evidence="1">Mitochondrion</location>
    </subcellularLocation>
</comment>
<protein>
    <recommendedName>
        <fullName evidence="6">Large ribosomal subunit protein mL49</fullName>
    </recommendedName>
</protein>
<organism evidence="7 8">
    <name type="scientific">Porphyridium purpureum</name>
    <name type="common">Red alga</name>
    <name type="synonym">Porphyridium cruentum</name>
    <dbReference type="NCBI Taxonomy" id="35688"/>
    <lineage>
        <taxon>Eukaryota</taxon>
        <taxon>Rhodophyta</taxon>
        <taxon>Bangiophyceae</taxon>
        <taxon>Porphyridiales</taxon>
        <taxon>Porphyridiaceae</taxon>
        <taxon>Porphyridium</taxon>
    </lineage>
</organism>
<accession>A0A5J4YR81</accession>
<dbReference type="OrthoDB" id="19439at2759"/>
<comment type="similarity">
    <text evidence="2">Belongs to the mitochondrion-specific ribosomal protein mL49 family.</text>
</comment>
<name>A0A5J4YR81_PORPP</name>
<proteinExistence type="inferred from homology"/>
<dbReference type="GO" id="GO:0005762">
    <property type="term" value="C:mitochondrial large ribosomal subunit"/>
    <property type="evidence" value="ECO:0007669"/>
    <property type="project" value="TreeGrafter"/>
</dbReference>
<gene>
    <name evidence="7" type="ORF">FVE85_8757</name>
</gene>
<dbReference type="PANTHER" id="PTHR13477:SF0">
    <property type="entry name" value="LARGE RIBOSOMAL SUBUNIT PROTEIN ML49"/>
    <property type="match status" value="1"/>
</dbReference>
<dbReference type="EMBL" id="VRMN01000007">
    <property type="protein sequence ID" value="KAA8493312.1"/>
    <property type="molecule type" value="Genomic_DNA"/>
</dbReference>
<evidence type="ECO:0000313" key="7">
    <source>
        <dbReference type="EMBL" id="KAA8493312.1"/>
    </source>
</evidence>
<dbReference type="AlphaFoldDB" id="A0A5J4YR81"/>
<comment type="caution">
    <text evidence="7">The sequence shown here is derived from an EMBL/GenBank/DDBJ whole genome shotgun (WGS) entry which is preliminary data.</text>
</comment>
<evidence type="ECO:0000256" key="1">
    <source>
        <dbReference type="ARBA" id="ARBA00004173"/>
    </source>
</evidence>
<evidence type="ECO:0000256" key="2">
    <source>
        <dbReference type="ARBA" id="ARBA00005677"/>
    </source>
</evidence>